<feature type="region of interest" description="Disordered" evidence="1">
    <location>
        <begin position="22"/>
        <end position="120"/>
    </location>
</feature>
<dbReference type="AlphaFoldDB" id="A0A6J4J9E4"/>
<dbReference type="Gene3D" id="3.10.450.50">
    <property type="match status" value="1"/>
</dbReference>
<feature type="chain" id="PRO_5026988163" description="DUF4440 domain-containing protein" evidence="2">
    <location>
        <begin position="23"/>
        <end position="244"/>
    </location>
</feature>
<feature type="signal peptide" evidence="2">
    <location>
        <begin position="1"/>
        <end position="22"/>
    </location>
</feature>
<sequence length="244" mass="25103">MMKTPSSLIAALLVAVVPLAHGQDDDASPAPDLNLRATDPVGRSEPSVVVPSERSRSNYPKPGTPLSTPRPSPSPAAASATATPASSPARARTSPSPTPAKASSPAAAATPAPAAATGGKTNVAATIRELESRWAASIAAKDATIPQQLVAADYIGVNSAGRVVNKATLVGEMKRDKNTYDSAVNSGVTVRVHGNAAVAVGTTKQAGKDSTGKAFNYTYRWTDTWAERNGQWQCVASQSFVVTR</sequence>
<keyword evidence="2" id="KW-0732">Signal</keyword>
<dbReference type="EMBL" id="CADCTA010000121">
    <property type="protein sequence ID" value="CAA9270526.1"/>
    <property type="molecule type" value="Genomic_DNA"/>
</dbReference>
<dbReference type="SUPFAM" id="SSF54427">
    <property type="entry name" value="NTF2-like"/>
    <property type="match status" value="1"/>
</dbReference>
<proteinExistence type="predicted"/>
<evidence type="ECO:0000256" key="1">
    <source>
        <dbReference type="SAM" id="MobiDB-lite"/>
    </source>
</evidence>
<gene>
    <name evidence="4" type="ORF">AVDCRST_MAG42-3255</name>
</gene>
<feature type="compositionally biased region" description="Low complexity" evidence="1">
    <location>
        <begin position="43"/>
        <end position="52"/>
    </location>
</feature>
<evidence type="ECO:0000256" key="2">
    <source>
        <dbReference type="SAM" id="SignalP"/>
    </source>
</evidence>
<dbReference type="Pfam" id="PF14534">
    <property type="entry name" value="DUF4440"/>
    <property type="match status" value="1"/>
</dbReference>
<reference evidence="4" key="1">
    <citation type="submission" date="2020-02" db="EMBL/GenBank/DDBJ databases">
        <authorList>
            <person name="Meier V. D."/>
        </authorList>
    </citation>
    <scope>NUCLEOTIDE SEQUENCE</scope>
    <source>
        <strain evidence="4">AVDCRST_MAG42</strain>
    </source>
</reference>
<name>A0A6J4J9E4_9BACT</name>
<feature type="compositionally biased region" description="Low complexity" evidence="1">
    <location>
        <begin position="75"/>
        <end position="117"/>
    </location>
</feature>
<evidence type="ECO:0000259" key="3">
    <source>
        <dbReference type="Pfam" id="PF14534"/>
    </source>
</evidence>
<evidence type="ECO:0000313" key="4">
    <source>
        <dbReference type="EMBL" id="CAA9270526.1"/>
    </source>
</evidence>
<organism evidence="4">
    <name type="scientific">uncultured Chthoniobacterales bacterium</name>
    <dbReference type="NCBI Taxonomy" id="1836801"/>
    <lineage>
        <taxon>Bacteria</taxon>
        <taxon>Pseudomonadati</taxon>
        <taxon>Verrucomicrobiota</taxon>
        <taxon>Spartobacteria</taxon>
        <taxon>Chthoniobacterales</taxon>
        <taxon>environmental samples</taxon>
    </lineage>
</organism>
<protein>
    <recommendedName>
        <fullName evidence="3">DUF4440 domain-containing protein</fullName>
    </recommendedName>
</protein>
<dbReference type="InterPro" id="IPR032710">
    <property type="entry name" value="NTF2-like_dom_sf"/>
</dbReference>
<accession>A0A6J4J9E4</accession>
<dbReference type="InterPro" id="IPR027843">
    <property type="entry name" value="DUF4440"/>
</dbReference>
<feature type="domain" description="DUF4440" evidence="3">
    <location>
        <begin position="127"/>
        <end position="234"/>
    </location>
</feature>